<feature type="region of interest" description="Disordered" evidence="2">
    <location>
        <begin position="214"/>
        <end position="245"/>
    </location>
</feature>
<evidence type="ECO:0000313" key="5">
    <source>
        <dbReference type="Proteomes" id="UP000192923"/>
    </source>
</evidence>
<sequence>MNIPRKKLLALACCALCWSATAPAEPKGGADPALTQTLRKTQGMLRQVTQEKADLEAKAADLDSQLKEALKLADGLKARIKALEPLEGQVKQQKANLDALQEGNANLQQRISSDAERLRGGVEQQRKLATELEKFRRDNALLVNAVMERTHWIEDCSAKNQALLKANREWIDQGGGKNLWDEIVAAEPFTGIAAVKQENAAEAFRYKLGDLEVTPWREPGPAAPIEPQSAADAEPTESATAPSSQ</sequence>
<name>A0A1Y6D3W2_9GAMM</name>
<accession>A0A1Y6D3W2</accession>
<dbReference type="OrthoDB" id="5569524at2"/>
<organism evidence="4 5">
    <name type="scientific">Methylomagnum ishizawai</name>
    <dbReference type="NCBI Taxonomy" id="1760988"/>
    <lineage>
        <taxon>Bacteria</taxon>
        <taxon>Pseudomonadati</taxon>
        <taxon>Pseudomonadota</taxon>
        <taxon>Gammaproteobacteria</taxon>
        <taxon>Methylococcales</taxon>
        <taxon>Methylococcaceae</taxon>
        <taxon>Methylomagnum</taxon>
    </lineage>
</organism>
<evidence type="ECO:0000256" key="1">
    <source>
        <dbReference type="SAM" id="Coils"/>
    </source>
</evidence>
<dbReference type="AlphaFoldDB" id="A0A1Y6D3W2"/>
<reference evidence="4 5" key="1">
    <citation type="submission" date="2016-12" db="EMBL/GenBank/DDBJ databases">
        <authorList>
            <person name="Song W.-J."/>
            <person name="Kurnit D.M."/>
        </authorList>
    </citation>
    <scope>NUCLEOTIDE SEQUENCE [LARGE SCALE GENOMIC DNA]</scope>
    <source>
        <strain evidence="4 5">175</strain>
    </source>
</reference>
<gene>
    <name evidence="4" type="ORF">SAMN02949497_0370</name>
</gene>
<protein>
    <recommendedName>
        <fullName evidence="6">Chromosome partition protein Smc</fullName>
    </recommendedName>
</protein>
<dbReference type="EMBL" id="FXAM01000002">
    <property type="protein sequence ID" value="SMF97347.1"/>
    <property type="molecule type" value="Genomic_DNA"/>
</dbReference>
<keyword evidence="5" id="KW-1185">Reference proteome</keyword>
<dbReference type="RefSeq" id="WP_125469147.1">
    <property type="nucleotide sequence ID" value="NZ_FXAM01000002.1"/>
</dbReference>
<keyword evidence="1" id="KW-0175">Coiled coil</keyword>
<proteinExistence type="predicted"/>
<feature type="coiled-coil region" evidence="1">
    <location>
        <begin position="38"/>
        <end position="110"/>
    </location>
</feature>
<evidence type="ECO:0008006" key="6">
    <source>
        <dbReference type="Google" id="ProtNLM"/>
    </source>
</evidence>
<dbReference type="STRING" id="1760988.SAMN02949497_0370"/>
<feature type="chain" id="PRO_5010990374" description="Chromosome partition protein Smc" evidence="3">
    <location>
        <begin position="25"/>
        <end position="245"/>
    </location>
</feature>
<evidence type="ECO:0000256" key="2">
    <source>
        <dbReference type="SAM" id="MobiDB-lite"/>
    </source>
</evidence>
<feature type="signal peptide" evidence="3">
    <location>
        <begin position="1"/>
        <end position="24"/>
    </location>
</feature>
<evidence type="ECO:0000256" key="3">
    <source>
        <dbReference type="SAM" id="SignalP"/>
    </source>
</evidence>
<dbReference type="Proteomes" id="UP000192923">
    <property type="component" value="Unassembled WGS sequence"/>
</dbReference>
<keyword evidence="3" id="KW-0732">Signal</keyword>
<evidence type="ECO:0000313" key="4">
    <source>
        <dbReference type="EMBL" id="SMF97347.1"/>
    </source>
</evidence>